<sequence length="662" mass="76737">MTLPQMEKPSRVMGLLKTALDFEKLERLEFSGLRGNALSQQVQQMHEEFEEMYKVFMECPYDCLDLQSMVMSPQEFENDVREFNKRVEDLDRRLATVLIQAFDDTPDVEHAFKLFDIAGPLLERPLVAQDVSHKYLALIRMFSRDLDAVRLLYSQRIQEEAEHGFSPVHKNMPTMAGGIRWAQELRQRIQGPFSNFTLITHPYERRLYEDWCQTVSEKSQYSLSLPLLHRDPNTKQLSVNFSPQLISVLKEMSYLQPTEVKLIPETAASMFSSREFYRQLVANLELMANWYNKVMKTLLEVEFPLVEEELQNIDLRLRAAEETLSWKTEGAWDYAMQLTNSIRDLEQRIQKAKDNVEEIQNIMKAWVSPIFKRKDGKKECPLSLDDQQDRKEKYYGLIRESGVKIHALVQENLVLFAADPASSVWKTYVNYIDSMLLDGFFLAIECSLKYLLENTEYKAGITPIFEAQLSLVPPELVFHPSLDSGVKGGLYDIVESLLGSIFAVPSLVPRLSPHSDSPHYQGELEDMADLASLRSMLMERMQKVMTLCCSYRNTFSQYSYLYVEDRKEILGQFLLYGHVLTPEEIEAHAEDGIPESPPLLHHFKVQIDSYETLYAEVVSLEPTKVFDGWMQVDVRPFKAALLNTIKKWSLMFKQHLVDYVTN</sequence>
<feature type="non-terminal residue" evidence="3">
    <location>
        <position position="662"/>
    </location>
</feature>
<dbReference type="Pfam" id="PF08385">
    <property type="entry name" value="DHC_N1"/>
    <property type="match status" value="1"/>
</dbReference>
<dbReference type="PANTHER" id="PTHR46532:SF11">
    <property type="entry name" value="DYNEIN AXONEMAL HEAVY CHAIN 12"/>
    <property type="match status" value="1"/>
</dbReference>
<dbReference type="GO" id="GO:0005858">
    <property type="term" value="C:axonemal dynein complex"/>
    <property type="evidence" value="ECO:0007669"/>
    <property type="project" value="TreeGrafter"/>
</dbReference>
<comment type="caution">
    <text evidence="3">The sequence shown here is derived from an EMBL/GenBank/DDBJ whole genome shotgun (WGS) entry which is preliminary data.</text>
</comment>
<dbReference type="Proteomes" id="UP001488838">
    <property type="component" value="Unassembled WGS sequence"/>
</dbReference>
<dbReference type="InterPro" id="IPR013594">
    <property type="entry name" value="Dynein_heavy_tail"/>
</dbReference>
<evidence type="ECO:0000256" key="1">
    <source>
        <dbReference type="SAM" id="Coils"/>
    </source>
</evidence>
<dbReference type="GO" id="GO:0007018">
    <property type="term" value="P:microtubule-based movement"/>
    <property type="evidence" value="ECO:0007669"/>
    <property type="project" value="InterPro"/>
</dbReference>
<organism evidence="3 4">
    <name type="scientific">Myodes glareolus</name>
    <name type="common">Bank vole</name>
    <name type="synonym">Clethrionomys glareolus</name>
    <dbReference type="NCBI Taxonomy" id="447135"/>
    <lineage>
        <taxon>Eukaryota</taxon>
        <taxon>Metazoa</taxon>
        <taxon>Chordata</taxon>
        <taxon>Craniata</taxon>
        <taxon>Vertebrata</taxon>
        <taxon>Euteleostomi</taxon>
        <taxon>Mammalia</taxon>
        <taxon>Eutheria</taxon>
        <taxon>Euarchontoglires</taxon>
        <taxon>Glires</taxon>
        <taxon>Rodentia</taxon>
        <taxon>Myomorpha</taxon>
        <taxon>Muroidea</taxon>
        <taxon>Cricetidae</taxon>
        <taxon>Arvicolinae</taxon>
        <taxon>Myodes</taxon>
    </lineage>
</organism>
<name>A0AAW0JL01_MYOGA</name>
<feature type="domain" description="Dynein heavy chain tail" evidence="2">
    <location>
        <begin position="12"/>
        <end position="334"/>
    </location>
</feature>
<dbReference type="AlphaFoldDB" id="A0AAW0JL01"/>
<dbReference type="PANTHER" id="PTHR46532">
    <property type="entry name" value="MALE FERTILITY FACTOR KL5"/>
    <property type="match status" value="1"/>
</dbReference>
<dbReference type="InterPro" id="IPR026983">
    <property type="entry name" value="DHC"/>
</dbReference>
<evidence type="ECO:0000259" key="2">
    <source>
        <dbReference type="Pfam" id="PF08385"/>
    </source>
</evidence>
<gene>
    <name evidence="3" type="ORF">U0070_026675</name>
</gene>
<dbReference type="GO" id="GO:0051959">
    <property type="term" value="F:dynein light intermediate chain binding"/>
    <property type="evidence" value="ECO:0007669"/>
    <property type="project" value="InterPro"/>
</dbReference>
<feature type="coiled-coil region" evidence="1">
    <location>
        <begin position="335"/>
        <end position="362"/>
    </location>
</feature>
<keyword evidence="4" id="KW-1185">Reference proteome</keyword>
<protein>
    <recommendedName>
        <fullName evidence="2">Dynein heavy chain tail domain-containing protein</fullName>
    </recommendedName>
</protein>
<proteinExistence type="predicted"/>
<evidence type="ECO:0000313" key="4">
    <source>
        <dbReference type="Proteomes" id="UP001488838"/>
    </source>
</evidence>
<dbReference type="GO" id="GO:0045505">
    <property type="term" value="F:dynein intermediate chain binding"/>
    <property type="evidence" value="ECO:0007669"/>
    <property type="project" value="InterPro"/>
</dbReference>
<reference evidence="3 4" key="1">
    <citation type="journal article" date="2023" name="bioRxiv">
        <title>Conserved and derived expression patterns and positive selection on dental genes reveal complex evolutionary context of ever-growing rodent molars.</title>
        <authorList>
            <person name="Calamari Z.T."/>
            <person name="Song A."/>
            <person name="Cohen E."/>
            <person name="Akter M."/>
            <person name="Roy R.D."/>
            <person name="Hallikas O."/>
            <person name="Christensen M.M."/>
            <person name="Li P."/>
            <person name="Marangoni P."/>
            <person name="Jernvall J."/>
            <person name="Klein O.D."/>
        </authorList>
    </citation>
    <scope>NUCLEOTIDE SEQUENCE [LARGE SCALE GENOMIC DNA]</scope>
    <source>
        <strain evidence="3">V071</strain>
    </source>
</reference>
<dbReference type="EMBL" id="JBBHLL010000030">
    <property type="protein sequence ID" value="KAK7827469.1"/>
    <property type="molecule type" value="Genomic_DNA"/>
</dbReference>
<keyword evidence="1" id="KW-0175">Coiled coil</keyword>
<evidence type="ECO:0000313" key="3">
    <source>
        <dbReference type="EMBL" id="KAK7827469.1"/>
    </source>
</evidence>
<accession>A0AAW0JL01</accession>